<proteinExistence type="predicted"/>
<evidence type="ECO:0000313" key="1">
    <source>
        <dbReference type="EMBL" id="KOM30204.1"/>
    </source>
</evidence>
<organism evidence="1 2">
    <name type="scientific">Phaseolus angularis</name>
    <name type="common">Azuki bean</name>
    <name type="synonym">Vigna angularis</name>
    <dbReference type="NCBI Taxonomy" id="3914"/>
    <lineage>
        <taxon>Eukaryota</taxon>
        <taxon>Viridiplantae</taxon>
        <taxon>Streptophyta</taxon>
        <taxon>Embryophyta</taxon>
        <taxon>Tracheophyta</taxon>
        <taxon>Spermatophyta</taxon>
        <taxon>Magnoliopsida</taxon>
        <taxon>eudicotyledons</taxon>
        <taxon>Gunneridae</taxon>
        <taxon>Pentapetalae</taxon>
        <taxon>rosids</taxon>
        <taxon>fabids</taxon>
        <taxon>Fabales</taxon>
        <taxon>Fabaceae</taxon>
        <taxon>Papilionoideae</taxon>
        <taxon>50 kb inversion clade</taxon>
        <taxon>NPAAA clade</taxon>
        <taxon>indigoferoid/millettioid clade</taxon>
        <taxon>Phaseoleae</taxon>
        <taxon>Vigna</taxon>
    </lineage>
</organism>
<dbReference type="AlphaFoldDB" id="A0A0L9TJ81"/>
<accession>A0A0L9TJ81</accession>
<sequence>MEGMVKMVVIHAHDVVMRSLAPTDGGGGAVAEYKLLLEEDVSDESEASVLHCWRCK</sequence>
<name>A0A0L9TJ81_PHAAN</name>
<gene>
    <name evidence="1" type="ORF">LR48_Vigan1020s001400</name>
</gene>
<protein>
    <submittedName>
        <fullName evidence="1">Uncharacterized protein</fullName>
    </submittedName>
</protein>
<dbReference type="EMBL" id="KQ258608">
    <property type="protein sequence ID" value="KOM30204.1"/>
    <property type="molecule type" value="Genomic_DNA"/>
</dbReference>
<reference evidence="2" key="1">
    <citation type="journal article" date="2015" name="Proc. Natl. Acad. Sci. U.S.A.">
        <title>Genome sequencing of adzuki bean (Vigna angularis) provides insight into high starch and low fat accumulation and domestication.</title>
        <authorList>
            <person name="Yang K."/>
            <person name="Tian Z."/>
            <person name="Chen C."/>
            <person name="Luo L."/>
            <person name="Zhao B."/>
            <person name="Wang Z."/>
            <person name="Yu L."/>
            <person name="Li Y."/>
            <person name="Sun Y."/>
            <person name="Li W."/>
            <person name="Chen Y."/>
            <person name="Li Y."/>
            <person name="Zhang Y."/>
            <person name="Ai D."/>
            <person name="Zhao J."/>
            <person name="Shang C."/>
            <person name="Ma Y."/>
            <person name="Wu B."/>
            <person name="Wang M."/>
            <person name="Gao L."/>
            <person name="Sun D."/>
            <person name="Zhang P."/>
            <person name="Guo F."/>
            <person name="Wang W."/>
            <person name="Li Y."/>
            <person name="Wang J."/>
            <person name="Varshney R.K."/>
            <person name="Wang J."/>
            <person name="Ling H.Q."/>
            <person name="Wan P."/>
        </authorList>
    </citation>
    <scope>NUCLEOTIDE SEQUENCE</scope>
    <source>
        <strain evidence="2">cv. Jingnong 6</strain>
    </source>
</reference>
<dbReference type="Proteomes" id="UP000053144">
    <property type="component" value="Unassembled WGS sequence"/>
</dbReference>
<evidence type="ECO:0000313" key="2">
    <source>
        <dbReference type="Proteomes" id="UP000053144"/>
    </source>
</evidence>
<dbReference type="Gramene" id="KOM30204">
    <property type="protein sequence ID" value="KOM30204"/>
    <property type="gene ID" value="LR48_Vigan1020s001400"/>
</dbReference>